<keyword evidence="4 8" id="KW-0963">Cytoplasm</keyword>
<comment type="function">
    <text evidence="8">Component of the signal recognition particle (SRP) complex, a ribonucleoprotein complex that mediates the cotranslational targeting of secretory and membrane proteins to the endoplasmic reticulum (ER). SRP9 together with SRP14 and the Alu portion of the SRP RNA, constitutes the elongation arrest domain of SRP. The complex of SRP9 and SRP14 is required for SRP RNA binding.</text>
</comment>
<dbReference type="GO" id="GO:0006614">
    <property type="term" value="P:SRP-dependent cotranslational protein targeting to membrane"/>
    <property type="evidence" value="ECO:0007669"/>
    <property type="project" value="UniProtKB-UniRule"/>
</dbReference>
<dbReference type="EMBL" id="JPKZ01002973">
    <property type="protein sequence ID" value="KHN74105.1"/>
    <property type="molecule type" value="Genomic_DNA"/>
</dbReference>
<dbReference type="GO" id="GO:0008312">
    <property type="term" value="F:7S RNA binding"/>
    <property type="evidence" value="ECO:0007669"/>
    <property type="project" value="UniProtKB-UniRule"/>
</dbReference>
<keyword evidence="6 8" id="KW-0733">Signal recognition particle</keyword>
<comment type="similarity">
    <text evidence="2 8">Belongs to the SRP14 family.</text>
</comment>
<keyword evidence="5 8" id="KW-0694">RNA-binding</keyword>
<organism evidence="10 11">
    <name type="scientific">Toxocara canis</name>
    <name type="common">Canine roundworm</name>
    <dbReference type="NCBI Taxonomy" id="6265"/>
    <lineage>
        <taxon>Eukaryota</taxon>
        <taxon>Metazoa</taxon>
        <taxon>Ecdysozoa</taxon>
        <taxon>Nematoda</taxon>
        <taxon>Chromadorea</taxon>
        <taxon>Rhabditida</taxon>
        <taxon>Spirurina</taxon>
        <taxon>Ascaridomorpha</taxon>
        <taxon>Ascaridoidea</taxon>
        <taxon>Toxocaridae</taxon>
        <taxon>Toxocara</taxon>
    </lineage>
</organism>
<evidence type="ECO:0000256" key="5">
    <source>
        <dbReference type="ARBA" id="ARBA00022884"/>
    </source>
</evidence>
<dbReference type="Proteomes" id="UP000031036">
    <property type="component" value="Unassembled WGS sequence"/>
</dbReference>
<dbReference type="OrthoDB" id="19209at2759"/>
<evidence type="ECO:0000256" key="1">
    <source>
        <dbReference type="ARBA" id="ARBA00004496"/>
    </source>
</evidence>
<comment type="caution">
    <text evidence="10">The sequence shown here is derived from an EMBL/GenBank/DDBJ whole genome shotgun (WGS) entry which is preliminary data.</text>
</comment>
<accession>A0A0B2UZ02</accession>
<dbReference type="OMA" id="RFNGHNK"/>
<evidence type="ECO:0000256" key="8">
    <source>
        <dbReference type="RuleBase" id="RU368100"/>
    </source>
</evidence>
<keyword evidence="11" id="KW-1185">Reference proteome</keyword>
<protein>
    <recommendedName>
        <fullName evidence="3 8">Signal recognition particle 14 kDa protein</fullName>
        <shortName evidence="8">SRP14</shortName>
    </recommendedName>
</protein>
<dbReference type="FunFam" id="3.30.720.10:FF:000003">
    <property type="entry name" value="Signal recognition particle 14"/>
    <property type="match status" value="1"/>
</dbReference>
<feature type="region of interest" description="Disordered" evidence="9">
    <location>
        <begin position="110"/>
        <end position="138"/>
    </location>
</feature>
<dbReference type="STRING" id="6265.A0A0B2UZ02"/>
<dbReference type="Pfam" id="PF02290">
    <property type="entry name" value="SRP14"/>
    <property type="match status" value="1"/>
</dbReference>
<evidence type="ECO:0000313" key="10">
    <source>
        <dbReference type="EMBL" id="KHN74105.1"/>
    </source>
</evidence>
<evidence type="ECO:0000256" key="9">
    <source>
        <dbReference type="SAM" id="MobiDB-lite"/>
    </source>
</evidence>
<dbReference type="SUPFAM" id="SSF54762">
    <property type="entry name" value="Signal recognition particle alu RNA binding heterodimer, SRP9/14"/>
    <property type="match status" value="1"/>
</dbReference>
<keyword evidence="7 8" id="KW-0687">Ribonucleoprotein</keyword>
<evidence type="ECO:0000256" key="2">
    <source>
        <dbReference type="ARBA" id="ARBA00010349"/>
    </source>
</evidence>
<comment type="subunit">
    <text evidence="8">Heterodimer with SRP9; binds RNA as heterodimer. Component of a signal recognition particle (SRP) complex that consists of a 7SL RNA molecule of 300 nucleotides and six protein subunits: SRP72, SRP68, SRP54, SRP19, SRP14 and SRP9.</text>
</comment>
<dbReference type="InterPro" id="IPR009018">
    <property type="entry name" value="Signal_recog_particle_SRP9/14"/>
</dbReference>
<feature type="compositionally biased region" description="Basic residues" evidence="9">
    <location>
        <begin position="129"/>
        <end position="138"/>
    </location>
</feature>
<evidence type="ECO:0000256" key="3">
    <source>
        <dbReference type="ARBA" id="ARBA00017926"/>
    </source>
</evidence>
<name>A0A0B2UZ02_TOXCA</name>
<gene>
    <name evidence="10" type="primary">SRP14</name>
    <name evidence="10" type="ORF">Tcan_02722</name>
</gene>
<proteinExistence type="inferred from homology"/>
<dbReference type="PANTHER" id="PTHR12013">
    <property type="entry name" value="SIGNAL RECOGNITION PARTICLE 14 KD PROTEIN"/>
    <property type="match status" value="1"/>
</dbReference>
<dbReference type="GO" id="GO:0030942">
    <property type="term" value="F:endoplasmic reticulum signal peptide binding"/>
    <property type="evidence" value="ECO:0007669"/>
    <property type="project" value="UniProtKB-UniRule"/>
</dbReference>
<evidence type="ECO:0000256" key="4">
    <source>
        <dbReference type="ARBA" id="ARBA00022490"/>
    </source>
</evidence>
<evidence type="ECO:0000256" key="7">
    <source>
        <dbReference type="ARBA" id="ARBA00023274"/>
    </source>
</evidence>
<dbReference type="GO" id="GO:0005786">
    <property type="term" value="C:signal recognition particle, endoplasmic reticulum targeting"/>
    <property type="evidence" value="ECO:0007669"/>
    <property type="project" value="UniProtKB-UniRule"/>
</dbReference>
<comment type="subcellular location">
    <subcellularLocation>
        <location evidence="1 8">Cytoplasm</location>
    </subcellularLocation>
</comment>
<dbReference type="InterPro" id="IPR003210">
    <property type="entry name" value="Signal_recog_particle_SRP14"/>
</dbReference>
<dbReference type="AlphaFoldDB" id="A0A0B2UZ02"/>
<evidence type="ECO:0000313" key="11">
    <source>
        <dbReference type="Proteomes" id="UP000031036"/>
    </source>
</evidence>
<sequence length="138" mass="15428">MNSQMVTESSAVSNNMTLLENDHFLVELAKMFQKARLGGSQAVTITLKHYDGRTKPHPKSNVALRTSKMTEDLCLFRAKLGDKKISTVVHPKEVNKFQLAYAALLKSNMDNLKKRERKTPTAATAKPKTGARKEKKAQ</sequence>
<reference evidence="10 11" key="1">
    <citation type="submission" date="2014-11" db="EMBL/GenBank/DDBJ databases">
        <title>Genetic blueprint of the zoonotic pathogen Toxocara canis.</title>
        <authorList>
            <person name="Zhu X.-Q."/>
            <person name="Korhonen P.K."/>
            <person name="Cai H."/>
            <person name="Young N.D."/>
            <person name="Nejsum P."/>
            <person name="von Samson-Himmelstjerna G."/>
            <person name="Boag P.R."/>
            <person name="Tan P."/>
            <person name="Li Q."/>
            <person name="Min J."/>
            <person name="Yang Y."/>
            <person name="Wang X."/>
            <person name="Fang X."/>
            <person name="Hall R.S."/>
            <person name="Hofmann A."/>
            <person name="Sternberg P.W."/>
            <person name="Jex A.R."/>
            <person name="Gasser R.B."/>
        </authorList>
    </citation>
    <scope>NUCLEOTIDE SEQUENCE [LARGE SCALE GENOMIC DNA]</scope>
    <source>
        <strain evidence="10">PN_DK_2014</strain>
    </source>
</reference>
<dbReference type="Gene3D" id="3.30.720.10">
    <property type="entry name" value="Signal recognition particle alu RNA binding heterodimer, srp9/1"/>
    <property type="match status" value="1"/>
</dbReference>
<evidence type="ECO:0000256" key="6">
    <source>
        <dbReference type="ARBA" id="ARBA00023135"/>
    </source>
</evidence>